<dbReference type="InterPro" id="IPR019888">
    <property type="entry name" value="Tscrpt_reg_AsnC-like"/>
</dbReference>
<evidence type="ECO:0000259" key="5">
    <source>
        <dbReference type="PROSITE" id="PS50956"/>
    </source>
</evidence>
<dbReference type="Pfam" id="PF13404">
    <property type="entry name" value="HTH_AsnC-type"/>
    <property type="match status" value="2"/>
</dbReference>
<dbReference type="SMART" id="SM00344">
    <property type="entry name" value="HTH_ASNC"/>
    <property type="match status" value="2"/>
</dbReference>
<dbReference type="Proteomes" id="UP001501116">
    <property type="component" value="Unassembled WGS sequence"/>
</dbReference>
<evidence type="ECO:0000256" key="4">
    <source>
        <dbReference type="SAM" id="MobiDB-lite"/>
    </source>
</evidence>
<evidence type="ECO:0000313" key="6">
    <source>
        <dbReference type="EMBL" id="GAA1967668.1"/>
    </source>
</evidence>
<dbReference type="InterPro" id="IPR019887">
    <property type="entry name" value="Tscrpt_reg_AsnC/Lrp_C"/>
</dbReference>
<keyword evidence="7" id="KW-1185">Reference proteome</keyword>
<keyword evidence="2" id="KW-0238">DNA-binding</keyword>
<feature type="region of interest" description="Disordered" evidence="4">
    <location>
        <begin position="1"/>
        <end position="22"/>
    </location>
</feature>
<keyword evidence="3" id="KW-0804">Transcription</keyword>
<organism evidence="6 7">
    <name type="scientific">Amycolatopsis minnesotensis</name>
    <dbReference type="NCBI Taxonomy" id="337894"/>
    <lineage>
        <taxon>Bacteria</taxon>
        <taxon>Bacillati</taxon>
        <taxon>Actinomycetota</taxon>
        <taxon>Actinomycetes</taxon>
        <taxon>Pseudonocardiales</taxon>
        <taxon>Pseudonocardiaceae</taxon>
        <taxon>Amycolatopsis</taxon>
    </lineage>
</organism>
<dbReference type="Gene3D" id="1.10.10.10">
    <property type="entry name" value="Winged helix-like DNA-binding domain superfamily/Winged helix DNA-binding domain"/>
    <property type="match status" value="2"/>
</dbReference>
<protein>
    <submittedName>
        <fullName evidence="6">Lrp/AsnC family transcriptional regulator</fullName>
    </submittedName>
</protein>
<dbReference type="Pfam" id="PF01037">
    <property type="entry name" value="AsnC_trans_reg"/>
    <property type="match status" value="1"/>
</dbReference>
<evidence type="ECO:0000256" key="2">
    <source>
        <dbReference type="ARBA" id="ARBA00023125"/>
    </source>
</evidence>
<keyword evidence="1" id="KW-0805">Transcription regulation</keyword>
<dbReference type="PRINTS" id="PR00033">
    <property type="entry name" value="HTHASNC"/>
</dbReference>
<feature type="domain" description="HTH asnC-type" evidence="5">
    <location>
        <begin position="44"/>
        <end position="104"/>
    </location>
</feature>
<dbReference type="EMBL" id="BAAANN010000018">
    <property type="protein sequence ID" value="GAA1967668.1"/>
    <property type="molecule type" value="Genomic_DNA"/>
</dbReference>
<evidence type="ECO:0000256" key="3">
    <source>
        <dbReference type="ARBA" id="ARBA00023163"/>
    </source>
</evidence>
<evidence type="ECO:0000313" key="7">
    <source>
        <dbReference type="Proteomes" id="UP001501116"/>
    </source>
</evidence>
<dbReference type="SUPFAM" id="SSF46785">
    <property type="entry name" value="Winged helix' DNA-binding domain"/>
    <property type="match status" value="2"/>
</dbReference>
<dbReference type="Gene3D" id="3.30.70.920">
    <property type="match status" value="1"/>
</dbReference>
<feature type="domain" description="HTH asnC-type" evidence="5">
    <location>
        <begin position="216"/>
        <end position="276"/>
    </location>
</feature>
<dbReference type="PROSITE" id="PS50956">
    <property type="entry name" value="HTH_ASNC_2"/>
    <property type="match status" value="2"/>
</dbReference>
<proteinExistence type="predicted"/>
<gene>
    <name evidence="6" type="ORF">GCM10009754_45530</name>
</gene>
<dbReference type="InterPro" id="IPR000485">
    <property type="entry name" value="AsnC-type_HTH_dom"/>
</dbReference>
<dbReference type="InterPro" id="IPR036390">
    <property type="entry name" value="WH_DNA-bd_sf"/>
</dbReference>
<comment type="caution">
    <text evidence="6">The sequence shown here is derived from an EMBL/GenBank/DDBJ whole genome shotgun (WGS) entry which is preliminary data.</text>
</comment>
<accession>A0ABN2RDZ2</accession>
<dbReference type="SUPFAM" id="SSF54909">
    <property type="entry name" value="Dimeric alpha+beta barrel"/>
    <property type="match status" value="1"/>
</dbReference>
<dbReference type="PANTHER" id="PTHR30154">
    <property type="entry name" value="LEUCINE-RESPONSIVE REGULATORY PROTEIN"/>
    <property type="match status" value="1"/>
</dbReference>
<name>A0ABN2RDZ2_9PSEU</name>
<dbReference type="InterPro" id="IPR036388">
    <property type="entry name" value="WH-like_DNA-bd_sf"/>
</dbReference>
<dbReference type="InterPro" id="IPR011008">
    <property type="entry name" value="Dimeric_a/b-barrel"/>
</dbReference>
<reference evidence="6 7" key="1">
    <citation type="journal article" date="2019" name="Int. J. Syst. Evol. Microbiol.">
        <title>The Global Catalogue of Microorganisms (GCM) 10K type strain sequencing project: providing services to taxonomists for standard genome sequencing and annotation.</title>
        <authorList>
            <consortium name="The Broad Institute Genomics Platform"/>
            <consortium name="The Broad Institute Genome Sequencing Center for Infectious Disease"/>
            <person name="Wu L."/>
            <person name="Ma J."/>
        </authorList>
    </citation>
    <scope>NUCLEOTIDE SEQUENCE [LARGE SCALE GENOMIC DNA]</scope>
    <source>
        <strain evidence="6 7">JCM 14545</strain>
    </source>
</reference>
<sequence length="360" mass="39100">MGSSCECVDRDRSNTPGAGDPKPEARLFVSISDIYYDISVESDYDELDRRLVHALQIDPRAAFSTIADVLDVSDRTIARRYARLRSTGAVRVLGGVDPTALGAVHWFLRVRCAPDAAVPVAEALARRPDTSWVNLSAGGTEVTCTVRTENEADSEALLLSTLPRTRRVEGVTAHSVLHAFYGGSDSLVAKVGTLDEEAIERLRPPPIAHRPGPVHLDDGDRKLLAALAIDGRTGFERLAAVTGWSPTTVRRRMRELREHGVLYLDIDIDGALFGSTSRTLLWLSVTPAHLEETGAALAEHPEVAFAAATTGPTNLYATAVCANQRELYRYLTTRVAALPAITHIETAPVIRTVKQAGHQR</sequence>
<evidence type="ECO:0000256" key="1">
    <source>
        <dbReference type="ARBA" id="ARBA00023015"/>
    </source>
</evidence>
<dbReference type="PANTHER" id="PTHR30154:SF34">
    <property type="entry name" value="TRANSCRIPTIONAL REGULATOR AZLB"/>
    <property type="match status" value="1"/>
</dbReference>